<evidence type="ECO:0000313" key="2">
    <source>
        <dbReference type="Proteomes" id="UP000177626"/>
    </source>
</evidence>
<dbReference type="AlphaFoldDB" id="A0A1G2BY09"/>
<evidence type="ECO:0000313" key="1">
    <source>
        <dbReference type="EMBL" id="OGY94045.1"/>
    </source>
</evidence>
<proteinExistence type="predicted"/>
<dbReference type="EMBL" id="MHKQ01000013">
    <property type="protein sequence ID" value="OGY94045.1"/>
    <property type="molecule type" value="Genomic_DNA"/>
</dbReference>
<sequence length="83" mass="9102">MQDATTQKTIDQGQEVLVQQEVTREVICSRVVEFRGTDLKAVIASVIFAFESGAFQDLPDSFAVRVCGGELSPASHRLYSARP</sequence>
<reference evidence="1 2" key="1">
    <citation type="journal article" date="2016" name="Nat. Commun.">
        <title>Thousands of microbial genomes shed light on interconnected biogeochemical processes in an aquifer system.</title>
        <authorList>
            <person name="Anantharaman K."/>
            <person name="Brown C.T."/>
            <person name="Hug L.A."/>
            <person name="Sharon I."/>
            <person name="Castelle C.J."/>
            <person name="Probst A.J."/>
            <person name="Thomas B.C."/>
            <person name="Singh A."/>
            <person name="Wilkins M.J."/>
            <person name="Karaoz U."/>
            <person name="Brodie E.L."/>
            <person name="Williams K.H."/>
            <person name="Hubbard S.S."/>
            <person name="Banfield J.F."/>
        </authorList>
    </citation>
    <scope>NUCLEOTIDE SEQUENCE [LARGE SCALE GENOMIC DNA]</scope>
</reference>
<comment type="caution">
    <text evidence="1">The sequence shown here is derived from an EMBL/GenBank/DDBJ whole genome shotgun (WGS) entry which is preliminary data.</text>
</comment>
<protein>
    <submittedName>
        <fullName evidence="1">Uncharacterized protein</fullName>
    </submittedName>
</protein>
<organism evidence="1 2">
    <name type="scientific">Candidatus Komeilibacteria bacterium RIFOXYC1_FULL_37_11</name>
    <dbReference type="NCBI Taxonomy" id="1798555"/>
    <lineage>
        <taxon>Bacteria</taxon>
        <taxon>Candidatus Komeiliibacteriota</taxon>
    </lineage>
</organism>
<name>A0A1G2BY09_9BACT</name>
<gene>
    <name evidence="1" type="ORF">A2406_00220</name>
</gene>
<dbReference type="Proteomes" id="UP000177626">
    <property type="component" value="Unassembled WGS sequence"/>
</dbReference>
<accession>A0A1G2BY09</accession>